<gene>
    <name evidence="5" type="ORF">GCM10011489_25390</name>
</gene>
<dbReference type="EMBL" id="BMGC01000018">
    <property type="protein sequence ID" value="GGB36321.1"/>
    <property type="molecule type" value="Genomic_DNA"/>
</dbReference>
<dbReference type="Gene3D" id="3.30.2320.10">
    <property type="entry name" value="hypothetical protein PF0899 domain"/>
    <property type="match status" value="1"/>
</dbReference>
<dbReference type="AlphaFoldDB" id="A0A916T9X9"/>
<evidence type="ECO:0000256" key="2">
    <source>
        <dbReference type="ARBA" id="ARBA00033743"/>
    </source>
</evidence>
<name>A0A916T9X9_9ACTN</name>
<evidence type="ECO:0000256" key="4">
    <source>
        <dbReference type="ARBA" id="ARBA00050023"/>
    </source>
</evidence>
<dbReference type="InterPro" id="IPR051429">
    <property type="entry name" value="Encapsulin_nc"/>
</dbReference>
<keyword evidence="3" id="KW-1284">Encapsulin nanocompartment</keyword>
<evidence type="ECO:0000256" key="1">
    <source>
        <dbReference type="ARBA" id="ARBA00033738"/>
    </source>
</evidence>
<dbReference type="Proteomes" id="UP000621454">
    <property type="component" value="Unassembled WGS sequence"/>
</dbReference>
<comment type="subcellular location">
    <subcellularLocation>
        <location evidence="1">Encapsulin nanocompartment</location>
    </subcellularLocation>
</comment>
<dbReference type="Gene3D" id="3.30.2400.30">
    <property type="match status" value="1"/>
</dbReference>
<dbReference type="PANTHER" id="PTHR37165">
    <property type="entry name" value="PEPTIDASE U56 FAMILY"/>
    <property type="match status" value="1"/>
</dbReference>
<sequence>MNNLHRQLAPISDAAWSEIEEEAKRSFRRNIAGRRVVDVTGPVGLDVAAVTTGHRAPIDAPGEGITASMRLSQPLIEFKIPFTVSRAAIDDVDRGSKDSDWDPVIAAARAAALAEDRAVFESFAAGDIGGVRDHVQAEPIALPADVREYPEAFSHALSTLRLASVNGPYSFVLAADVYSLVNETSNHGYPVREHLQRLIGDGDIVWAPAIDGAFVISTRGGDYELTIGQDLSIGYDWHDATNVGLYFQESFTFQVFTGEAAVALTYDGSATGLD</sequence>
<dbReference type="InterPro" id="IPR007544">
    <property type="entry name" value="ENCAP"/>
</dbReference>
<reference evidence="5" key="1">
    <citation type="journal article" date="2014" name="Int. J. Syst. Evol. Microbiol.">
        <title>Complete genome sequence of Corynebacterium casei LMG S-19264T (=DSM 44701T), isolated from a smear-ripened cheese.</title>
        <authorList>
            <consortium name="US DOE Joint Genome Institute (JGI-PGF)"/>
            <person name="Walter F."/>
            <person name="Albersmeier A."/>
            <person name="Kalinowski J."/>
            <person name="Ruckert C."/>
        </authorList>
    </citation>
    <scope>NUCLEOTIDE SEQUENCE</scope>
    <source>
        <strain evidence="5">CGMCC 1.12827</strain>
    </source>
</reference>
<comment type="similarity">
    <text evidence="2">Belongs to the encapsulin family. Family 1 subfamily.</text>
</comment>
<reference evidence="5" key="2">
    <citation type="submission" date="2020-09" db="EMBL/GenBank/DDBJ databases">
        <authorList>
            <person name="Sun Q."/>
            <person name="Zhou Y."/>
        </authorList>
    </citation>
    <scope>NUCLEOTIDE SEQUENCE</scope>
    <source>
        <strain evidence="5">CGMCC 1.12827</strain>
    </source>
</reference>
<organism evidence="5 6">
    <name type="scientific">Gordonia jinhuaensis</name>
    <dbReference type="NCBI Taxonomy" id="1517702"/>
    <lineage>
        <taxon>Bacteria</taxon>
        <taxon>Bacillati</taxon>
        <taxon>Actinomycetota</taxon>
        <taxon>Actinomycetes</taxon>
        <taxon>Mycobacteriales</taxon>
        <taxon>Gordoniaceae</taxon>
        <taxon>Gordonia</taxon>
    </lineage>
</organism>
<dbReference type="PIRSF" id="PIRSF019254">
    <property type="entry name" value="CFP29"/>
    <property type="match status" value="1"/>
</dbReference>
<proteinExistence type="inferred from homology"/>
<evidence type="ECO:0000313" key="5">
    <source>
        <dbReference type="EMBL" id="GGB36321.1"/>
    </source>
</evidence>
<dbReference type="NCBIfam" id="NF041155">
    <property type="entry name" value="encap_f1"/>
    <property type="match status" value="1"/>
</dbReference>
<evidence type="ECO:0000256" key="3">
    <source>
        <dbReference type="ARBA" id="ARBA00033787"/>
    </source>
</evidence>
<dbReference type="Pfam" id="PF04454">
    <property type="entry name" value="Linocin_M18"/>
    <property type="match status" value="1"/>
</dbReference>
<dbReference type="RefSeq" id="WP_188586960.1">
    <property type="nucleotide sequence ID" value="NZ_BMGC01000018.1"/>
</dbReference>
<comment type="caution">
    <text evidence="5">The sequence shown here is derived from an EMBL/GenBank/DDBJ whole genome shotgun (WGS) entry which is preliminary data.</text>
</comment>
<accession>A0A916T9X9</accession>
<keyword evidence="6" id="KW-1185">Reference proteome</keyword>
<protein>
    <recommendedName>
        <fullName evidence="4">Type 1 encapsulin shell protein</fullName>
    </recommendedName>
</protein>
<evidence type="ECO:0000313" key="6">
    <source>
        <dbReference type="Proteomes" id="UP000621454"/>
    </source>
</evidence>
<dbReference type="PANTHER" id="PTHR37165:SF1">
    <property type="entry name" value="TYPE 1 ENCAPSULIN SHELL PROTEIN"/>
    <property type="match status" value="1"/>
</dbReference>
<dbReference type="GO" id="GO:0140737">
    <property type="term" value="C:encapsulin nanocompartment"/>
    <property type="evidence" value="ECO:0007669"/>
    <property type="project" value="UniProtKB-SubCell"/>
</dbReference>